<dbReference type="GO" id="GO:0065002">
    <property type="term" value="P:intracellular protein transmembrane transport"/>
    <property type="evidence" value="ECO:0007669"/>
    <property type="project" value="TreeGrafter"/>
</dbReference>
<sequence length="238" mass="27198">MKTISKEETIVEHLTEFRKRLILVLFYFLVSFLGSLLLASEIYLLLTSQFSQKLIVLGPDDILWIYIQLASISSLVWTLPFMVYQIWAFVRPALTKKEARALLTYVPASFLCFVGGLAVGFFVVMPSLLNVLLSLGDGLFDIQITAKNYLVFVLHICIPVACLFELPILVAFLTQVSILTPYFLIKYRRYAYFILLFIAVSITPADIVSDIIMTLPLILLYELSILVSWLIWKRRKGV</sequence>
<feature type="transmembrane region" description="Helical" evidence="5">
    <location>
        <begin position="213"/>
        <end position="232"/>
    </location>
</feature>
<dbReference type="NCBIfam" id="TIGR00945">
    <property type="entry name" value="tatC"/>
    <property type="match status" value="1"/>
</dbReference>
<name>A0A3P1V8H8_9STRE</name>
<dbReference type="GO" id="GO:0009977">
    <property type="term" value="F:proton motive force dependent protein transmembrane transporter activity"/>
    <property type="evidence" value="ECO:0007669"/>
    <property type="project" value="TreeGrafter"/>
</dbReference>
<dbReference type="InterPro" id="IPR002033">
    <property type="entry name" value="TatC"/>
</dbReference>
<organism evidence="6 7">
    <name type="scientific">Streptococcus minor</name>
    <dbReference type="NCBI Taxonomy" id="229549"/>
    <lineage>
        <taxon>Bacteria</taxon>
        <taxon>Bacillati</taxon>
        <taxon>Bacillota</taxon>
        <taxon>Bacilli</taxon>
        <taxon>Lactobacillales</taxon>
        <taxon>Streptococcaceae</taxon>
        <taxon>Streptococcus</taxon>
    </lineage>
</organism>
<comment type="caution">
    <text evidence="6">The sequence shown here is derived from an EMBL/GenBank/DDBJ whole genome shotgun (WGS) entry which is preliminary data.</text>
</comment>
<evidence type="ECO:0000256" key="3">
    <source>
        <dbReference type="ARBA" id="ARBA00022989"/>
    </source>
</evidence>
<feature type="transmembrane region" description="Helical" evidence="5">
    <location>
        <begin position="102"/>
        <end position="129"/>
    </location>
</feature>
<proteinExistence type="inferred from homology"/>
<feature type="transmembrane region" description="Helical" evidence="5">
    <location>
        <begin position="149"/>
        <end position="178"/>
    </location>
</feature>
<gene>
    <name evidence="5 6" type="primary">tatC</name>
    <name evidence="6" type="ORF">EII38_09175</name>
</gene>
<evidence type="ECO:0000313" key="7">
    <source>
        <dbReference type="Proteomes" id="UP000281771"/>
    </source>
</evidence>
<keyword evidence="5" id="KW-0811">Translocation</keyword>
<comment type="subunit">
    <text evidence="5">Forms a complex with TatA.</text>
</comment>
<dbReference type="InterPro" id="IPR019820">
    <property type="entry name" value="Sec-indep_translocase_CS"/>
</dbReference>
<keyword evidence="4 5" id="KW-0472">Membrane</keyword>
<dbReference type="AlphaFoldDB" id="A0A3P1V8H8"/>
<feature type="transmembrane region" description="Helical" evidence="5">
    <location>
        <begin position="21"/>
        <end position="45"/>
    </location>
</feature>
<dbReference type="PANTHER" id="PTHR30371:SF4">
    <property type="entry name" value="SEC-INDEPENDENT PROTEIN TRANSLOCASE PROTEIN TATCD"/>
    <property type="match status" value="1"/>
</dbReference>
<comment type="subcellular location">
    <subcellularLocation>
        <location evidence="5">Cell membrane</location>
        <topology evidence="5">Multi-pass membrane protein</topology>
    </subcellularLocation>
    <subcellularLocation>
        <location evidence="1">Membrane</location>
        <topology evidence="1">Multi-pass membrane protein</topology>
    </subcellularLocation>
</comment>
<feature type="transmembrane region" description="Helical" evidence="5">
    <location>
        <begin position="65"/>
        <end position="90"/>
    </location>
</feature>
<evidence type="ECO:0000256" key="4">
    <source>
        <dbReference type="ARBA" id="ARBA00023136"/>
    </source>
</evidence>
<keyword evidence="5" id="KW-1003">Cell membrane</keyword>
<keyword evidence="3 5" id="KW-1133">Transmembrane helix</keyword>
<dbReference type="EMBL" id="RQZA01000012">
    <property type="protein sequence ID" value="RRD29800.1"/>
    <property type="molecule type" value="Genomic_DNA"/>
</dbReference>
<comment type="similarity">
    <text evidence="5">Belongs to the TatC family.</text>
</comment>
<evidence type="ECO:0000313" key="6">
    <source>
        <dbReference type="EMBL" id="RRD29800.1"/>
    </source>
</evidence>
<dbReference type="RefSeq" id="WP_124777864.1">
    <property type="nucleotide sequence ID" value="NZ_RQZA01000012.1"/>
</dbReference>
<keyword evidence="5" id="KW-0653">Protein transport</keyword>
<dbReference type="Proteomes" id="UP000281771">
    <property type="component" value="Unassembled WGS sequence"/>
</dbReference>
<evidence type="ECO:0000256" key="2">
    <source>
        <dbReference type="ARBA" id="ARBA00022692"/>
    </source>
</evidence>
<reference evidence="6 7" key="1">
    <citation type="submission" date="2018-11" db="EMBL/GenBank/DDBJ databases">
        <title>Genomes From Bacteria Associated with the Canine Oral Cavity: a Test Case for Automated Genome-Based Taxonomic Assignment.</title>
        <authorList>
            <person name="Coil D.A."/>
            <person name="Jospin G."/>
            <person name="Darling A.E."/>
            <person name="Wallis C."/>
            <person name="Davis I.J."/>
            <person name="Harris S."/>
            <person name="Eisen J.A."/>
            <person name="Holcombe L.J."/>
            <person name="O'Flynn C."/>
        </authorList>
    </citation>
    <scope>NUCLEOTIDE SEQUENCE [LARGE SCALE GENOMIC DNA]</scope>
    <source>
        <strain evidence="6 7">OH4621_COT-116</strain>
    </source>
</reference>
<evidence type="ECO:0000256" key="1">
    <source>
        <dbReference type="ARBA" id="ARBA00004141"/>
    </source>
</evidence>
<keyword evidence="5" id="KW-0813">Transport</keyword>
<dbReference type="PANTHER" id="PTHR30371">
    <property type="entry name" value="SEC-INDEPENDENT PROTEIN TRANSLOCASE PROTEIN TATC"/>
    <property type="match status" value="1"/>
</dbReference>
<dbReference type="PROSITE" id="PS01218">
    <property type="entry name" value="TATC"/>
    <property type="match status" value="1"/>
</dbReference>
<dbReference type="Pfam" id="PF00902">
    <property type="entry name" value="TatC"/>
    <property type="match status" value="1"/>
</dbReference>
<keyword evidence="7" id="KW-1185">Reference proteome</keyword>
<dbReference type="GO" id="GO:0043953">
    <property type="term" value="P:protein transport by the Tat complex"/>
    <property type="evidence" value="ECO:0007669"/>
    <property type="project" value="UniProtKB-UniRule"/>
</dbReference>
<accession>A0A3P1V8H8</accession>
<dbReference type="HAMAP" id="MF_00902">
    <property type="entry name" value="TatC"/>
    <property type="match status" value="1"/>
</dbReference>
<protein>
    <recommendedName>
        <fullName evidence="5">Sec-independent protein translocase protein TatC</fullName>
    </recommendedName>
</protein>
<feature type="transmembrane region" description="Helical" evidence="5">
    <location>
        <begin position="190"/>
        <end position="207"/>
    </location>
</feature>
<dbReference type="GO" id="GO:0033281">
    <property type="term" value="C:TAT protein transport complex"/>
    <property type="evidence" value="ECO:0007669"/>
    <property type="project" value="UniProtKB-UniRule"/>
</dbReference>
<dbReference type="PRINTS" id="PR01840">
    <property type="entry name" value="TATCFAMILY"/>
</dbReference>
<dbReference type="STRING" id="1123309.GCA_000377005_00216"/>
<comment type="function">
    <text evidence="5">Part of the twin-arginine translocation (Tat) system that transports large folded proteins containing a characteristic twin-arginine motif in their signal peptide across membranes.</text>
</comment>
<evidence type="ECO:0000256" key="5">
    <source>
        <dbReference type="HAMAP-Rule" id="MF_00902"/>
    </source>
</evidence>
<keyword evidence="2 5" id="KW-0812">Transmembrane</keyword>